<feature type="region of interest" description="Disordered" evidence="1">
    <location>
        <begin position="56"/>
        <end position="77"/>
    </location>
</feature>
<keyword evidence="3" id="KW-1185">Reference proteome</keyword>
<dbReference type="AlphaFoldDB" id="A0A835XJ63"/>
<feature type="region of interest" description="Disordered" evidence="1">
    <location>
        <begin position="1"/>
        <end position="33"/>
    </location>
</feature>
<comment type="caution">
    <text evidence="2">The sequence shown here is derived from an EMBL/GenBank/DDBJ whole genome shotgun (WGS) entry which is preliminary data.</text>
</comment>
<name>A0A835XJ63_9CHLO</name>
<dbReference type="EMBL" id="JAEHOE010000136">
    <property type="protein sequence ID" value="KAG2485073.1"/>
    <property type="molecule type" value="Genomic_DNA"/>
</dbReference>
<proteinExistence type="predicted"/>
<gene>
    <name evidence="2" type="ORF">HYH03_016170</name>
</gene>
<feature type="compositionally biased region" description="Acidic residues" evidence="1">
    <location>
        <begin position="62"/>
        <end position="77"/>
    </location>
</feature>
<evidence type="ECO:0000256" key="1">
    <source>
        <dbReference type="SAM" id="MobiDB-lite"/>
    </source>
</evidence>
<evidence type="ECO:0000313" key="2">
    <source>
        <dbReference type="EMBL" id="KAG2485073.1"/>
    </source>
</evidence>
<sequence length="77" mass="7990">MGDGAGGADVDSEDEGESEIDGAEDGAGQPRALAAIWADPGGGSELRRLRRMLALDVRGGGEEGDEEEEEEEEDEGN</sequence>
<dbReference type="Proteomes" id="UP000612055">
    <property type="component" value="Unassembled WGS sequence"/>
</dbReference>
<feature type="compositionally biased region" description="Acidic residues" evidence="1">
    <location>
        <begin position="10"/>
        <end position="24"/>
    </location>
</feature>
<accession>A0A835XJ63</accession>
<reference evidence="2" key="1">
    <citation type="journal article" date="2020" name="bioRxiv">
        <title>Comparative genomics of Chlamydomonas.</title>
        <authorList>
            <person name="Craig R.J."/>
            <person name="Hasan A.R."/>
            <person name="Ness R.W."/>
            <person name="Keightley P.D."/>
        </authorList>
    </citation>
    <scope>NUCLEOTIDE SEQUENCE</scope>
    <source>
        <strain evidence="2">CCAP 11/70</strain>
    </source>
</reference>
<evidence type="ECO:0000313" key="3">
    <source>
        <dbReference type="Proteomes" id="UP000612055"/>
    </source>
</evidence>
<organism evidence="2 3">
    <name type="scientific">Edaphochlamys debaryana</name>
    <dbReference type="NCBI Taxonomy" id="47281"/>
    <lineage>
        <taxon>Eukaryota</taxon>
        <taxon>Viridiplantae</taxon>
        <taxon>Chlorophyta</taxon>
        <taxon>core chlorophytes</taxon>
        <taxon>Chlorophyceae</taxon>
        <taxon>CS clade</taxon>
        <taxon>Chlamydomonadales</taxon>
        <taxon>Chlamydomonadales incertae sedis</taxon>
        <taxon>Edaphochlamys</taxon>
    </lineage>
</organism>
<protein>
    <submittedName>
        <fullName evidence="2">Uncharacterized protein</fullName>
    </submittedName>
</protein>